<evidence type="ECO:0000313" key="6">
    <source>
        <dbReference type="EMBL" id="CDL91353.1"/>
    </source>
</evidence>
<dbReference type="EMBL" id="CBXI010000023">
    <property type="protein sequence ID" value="CDL91353.1"/>
    <property type="molecule type" value="Genomic_DNA"/>
</dbReference>
<keyword evidence="4 5" id="KW-0472">Membrane</keyword>
<dbReference type="GO" id="GO:0016020">
    <property type="term" value="C:membrane"/>
    <property type="evidence" value="ECO:0007669"/>
    <property type="project" value="UniProtKB-SubCell"/>
</dbReference>
<dbReference type="RefSeq" id="WP_017894619.1">
    <property type="nucleotide sequence ID" value="NZ_CBXI010000023.1"/>
</dbReference>
<dbReference type="Proteomes" id="UP000019482">
    <property type="component" value="Unassembled WGS sequence"/>
</dbReference>
<feature type="transmembrane region" description="Helical" evidence="5">
    <location>
        <begin position="5"/>
        <end position="26"/>
    </location>
</feature>
<proteinExistence type="predicted"/>
<feature type="transmembrane region" description="Helical" evidence="5">
    <location>
        <begin position="62"/>
        <end position="84"/>
    </location>
</feature>
<dbReference type="PANTHER" id="PTHR31746">
    <property type="entry name" value="TRANSMEMBRANE PROTEIN 229 FAMILY MEMBER"/>
    <property type="match status" value="1"/>
</dbReference>
<feature type="transmembrane region" description="Helical" evidence="5">
    <location>
        <begin position="104"/>
        <end position="124"/>
    </location>
</feature>
<evidence type="ECO:0000256" key="3">
    <source>
        <dbReference type="ARBA" id="ARBA00022989"/>
    </source>
</evidence>
<dbReference type="Pfam" id="PF06541">
    <property type="entry name" value="ABC_trans_CmpB"/>
    <property type="match status" value="1"/>
</dbReference>
<reference evidence="6 7" key="1">
    <citation type="journal article" date="2015" name="Genome Announc.">
        <title>Draft Genome Sequence of Clostridium tyrobutyricum Strain DIVETGP, Isolated from Cow's Milk for Grana Padano Production.</title>
        <authorList>
            <person name="Soggiu A."/>
            <person name="Piras C."/>
            <person name="Gaiarsa S."/>
            <person name="Sassera D."/>
            <person name="Roncada P."/>
            <person name="Bendixen E."/>
            <person name="Brasca M."/>
            <person name="Bonizzi L."/>
        </authorList>
    </citation>
    <scope>NUCLEOTIDE SEQUENCE [LARGE SCALE GENOMIC DNA]</scope>
    <source>
        <strain evidence="6 7">DIVETGP</strain>
    </source>
</reference>
<evidence type="ECO:0000256" key="2">
    <source>
        <dbReference type="ARBA" id="ARBA00022692"/>
    </source>
</evidence>
<comment type="subcellular location">
    <subcellularLocation>
        <location evidence="1">Membrane</location>
        <topology evidence="1">Multi-pass membrane protein</topology>
    </subcellularLocation>
</comment>
<dbReference type="PANTHER" id="PTHR31746:SF2">
    <property type="entry name" value="TRANSMEMBRANE PROTEIN 229A"/>
    <property type="match status" value="1"/>
</dbReference>
<gene>
    <name evidence="6" type="ORF">CTDIVETGP_1423</name>
</gene>
<keyword evidence="2 5" id="KW-0812">Transmembrane</keyword>
<organism evidence="6 7">
    <name type="scientific">Clostridium tyrobutyricum DIVETGP</name>
    <dbReference type="NCBI Taxonomy" id="1408889"/>
    <lineage>
        <taxon>Bacteria</taxon>
        <taxon>Bacillati</taxon>
        <taxon>Bacillota</taxon>
        <taxon>Clostridia</taxon>
        <taxon>Eubacteriales</taxon>
        <taxon>Clostridiaceae</taxon>
        <taxon>Clostridium</taxon>
    </lineage>
</organism>
<accession>W6N493</accession>
<name>W6N493_CLOTY</name>
<evidence type="ECO:0000256" key="5">
    <source>
        <dbReference type="SAM" id="Phobius"/>
    </source>
</evidence>
<evidence type="ECO:0008006" key="8">
    <source>
        <dbReference type="Google" id="ProtNLM"/>
    </source>
</evidence>
<comment type="caution">
    <text evidence="6">The sequence shown here is derived from an EMBL/GenBank/DDBJ whole genome shotgun (WGS) entry which is preliminary data.</text>
</comment>
<feature type="transmembrane region" description="Helical" evidence="5">
    <location>
        <begin position="32"/>
        <end position="50"/>
    </location>
</feature>
<dbReference type="OrthoDB" id="5523261at2"/>
<sequence length="136" mass="15891">MKIRFVIYGLLGWCTEIVWTGFGSLLNGNLKLTAFTYIWMFPIYGMAVLLEPVHNKIRHWPIVLRGGVYTVIFFLIEYITGNIIKKFIGVCPWDYGNCRYSIDGIIRLDYIPVWFAAGLLFEIVHDEIVRLRIIEK</sequence>
<evidence type="ECO:0000313" key="7">
    <source>
        <dbReference type="Proteomes" id="UP000019482"/>
    </source>
</evidence>
<evidence type="ECO:0000256" key="1">
    <source>
        <dbReference type="ARBA" id="ARBA00004141"/>
    </source>
</evidence>
<protein>
    <recommendedName>
        <fullName evidence="8">ABC-transporter type IV</fullName>
    </recommendedName>
</protein>
<dbReference type="GeneID" id="29420860"/>
<dbReference type="AlphaFoldDB" id="W6N493"/>
<evidence type="ECO:0000256" key="4">
    <source>
        <dbReference type="ARBA" id="ARBA00023136"/>
    </source>
</evidence>
<keyword evidence="3 5" id="KW-1133">Transmembrane helix</keyword>
<keyword evidence="7" id="KW-1185">Reference proteome</keyword>
<dbReference type="InterPro" id="IPR010540">
    <property type="entry name" value="CmpB_TMEM229"/>
</dbReference>